<protein>
    <submittedName>
        <fullName evidence="1">Uncharacterized protein</fullName>
    </submittedName>
</protein>
<organism evidence="1 2">
    <name type="scientific">Pristionchus pacificus</name>
    <name type="common">Parasitic nematode worm</name>
    <dbReference type="NCBI Taxonomy" id="54126"/>
    <lineage>
        <taxon>Eukaryota</taxon>
        <taxon>Metazoa</taxon>
        <taxon>Ecdysozoa</taxon>
        <taxon>Nematoda</taxon>
        <taxon>Chromadorea</taxon>
        <taxon>Rhabditida</taxon>
        <taxon>Rhabditina</taxon>
        <taxon>Diplogasteromorpha</taxon>
        <taxon>Diplogasteroidea</taxon>
        <taxon>Neodiplogasteridae</taxon>
        <taxon>Pristionchus</taxon>
    </lineage>
</organism>
<reference evidence="1" key="2">
    <citation type="submission" date="2022-06" db="UniProtKB">
        <authorList>
            <consortium name="EnsemblMetazoa"/>
        </authorList>
    </citation>
    <scope>IDENTIFICATION</scope>
    <source>
        <strain evidence="1">PS312</strain>
    </source>
</reference>
<gene>
    <name evidence="1" type="primary">WBGene00273254</name>
</gene>
<evidence type="ECO:0000313" key="2">
    <source>
        <dbReference type="Proteomes" id="UP000005239"/>
    </source>
</evidence>
<dbReference type="Proteomes" id="UP000005239">
    <property type="component" value="Unassembled WGS sequence"/>
</dbReference>
<sequence>CAHLTLAECAEDDRPKTQIDLPPHLSLFVAHLKDEITATAEKYSEPRERATRILATYTRLLAQLPITDRRLLASRYDGNSLLDVADPHNYRSVVIQRHGSADPPHP</sequence>
<accession>A0A8R1UQZ0</accession>
<accession>A0A2A6C7C3</accession>
<dbReference type="EnsemblMetazoa" id="PPA34885.1">
    <property type="protein sequence ID" value="PPA34885.1"/>
    <property type="gene ID" value="WBGene00273254"/>
</dbReference>
<dbReference type="AlphaFoldDB" id="A0A2A6C7C3"/>
<reference evidence="2" key="1">
    <citation type="journal article" date="2008" name="Nat. Genet.">
        <title>The Pristionchus pacificus genome provides a unique perspective on nematode lifestyle and parasitism.</title>
        <authorList>
            <person name="Dieterich C."/>
            <person name="Clifton S.W."/>
            <person name="Schuster L.N."/>
            <person name="Chinwalla A."/>
            <person name="Delehaunty K."/>
            <person name="Dinkelacker I."/>
            <person name="Fulton L."/>
            <person name="Fulton R."/>
            <person name="Godfrey J."/>
            <person name="Minx P."/>
            <person name="Mitreva M."/>
            <person name="Roeseler W."/>
            <person name="Tian H."/>
            <person name="Witte H."/>
            <person name="Yang S.P."/>
            <person name="Wilson R.K."/>
            <person name="Sommer R.J."/>
        </authorList>
    </citation>
    <scope>NUCLEOTIDE SEQUENCE [LARGE SCALE GENOMIC DNA]</scope>
    <source>
        <strain evidence="2">PS312</strain>
    </source>
</reference>
<keyword evidence="2" id="KW-1185">Reference proteome</keyword>
<name>A0A2A6C7C3_PRIPA</name>
<evidence type="ECO:0000313" key="1">
    <source>
        <dbReference type="EnsemblMetazoa" id="PPA34885.1"/>
    </source>
</evidence>
<proteinExistence type="predicted"/>